<dbReference type="Proteomes" id="UP000541444">
    <property type="component" value="Unassembled WGS sequence"/>
</dbReference>
<accession>A0A7J7MH57</accession>
<evidence type="ECO:0000313" key="2">
    <source>
        <dbReference type="EMBL" id="KAF6154058.1"/>
    </source>
</evidence>
<dbReference type="AlphaFoldDB" id="A0A7J7MH57"/>
<protein>
    <submittedName>
        <fullName evidence="2">Uncharacterized protein</fullName>
    </submittedName>
</protein>
<reference evidence="2 3" key="1">
    <citation type="journal article" date="2020" name="IScience">
        <title>Genome Sequencing of the Endangered Kingdonia uniflora (Circaeasteraceae, Ranunculales) Reveals Potential Mechanisms of Evolutionary Specialization.</title>
        <authorList>
            <person name="Sun Y."/>
            <person name="Deng T."/>
            <person name="Zhang A."/>
            <person name="Moore M.J."/>
            <person name="Landis J.B."/>
            <person name="Lin N."/>
            <person name="Zhang H."/>
            <person name="Zhang X."/>
            <person name="Huang J."/>
            <person name="Zhang X."/>
            <person name="Sun H."/>
            <person name="Wang H."/>
        </authorList>
    </citation>
    <scope>NUCLEOTIDE SEQUENCE [LARGE SCALE GENOMIC DNA]</scope>
    <source>
        <strain evidence="2">TB1705</strain>
        <tissue evidence="2">Leaf</tissue>
    </source>
</reference>
<feature type="region of interest" description="Disordered" evidence="1">
    <location>
        <begin position="19"/>
        <end position="39"/>
    </location>
</feature>
<gene>
    <name evidence="2" type="ORF">GIB67_018980</name>
</gene>
<dbReference type="PANTHER" id="PTHR34796">
    <property type="entry name" value="EXPRESSED PROTEIN"/>
    <property type="match status" value="1"/>
</dbReference>
<dbReference type="EMBL" id="JACGCM010001530">
    <property type="protein sequence ID" value="KAF6154058.1"/>
    <property type="molecule type" value="Genomic_DNA"/>
</dbReference>
<keyword evidence="3" id="KW-1185">Reference proteome</keyword>
<proteinExistence type="predicted"/>
<organism evidence="2 3">
    <name type="scientific">Kingdonia uniflora</name>
    <dbReference type="NCBI Taxonomy" id="39325"/>
    <lineage>
        <taxon>Eukaryota</taxon>
        <taxon>Viridiplantae</taxon>
        <taxon>Streptophyta</taxon>
        <taxon>Embryophyta</taxon>
        <taxon>Tracheophyta</taxon>
        <taxon>Spermatophyta</taxon>
        <taxon>Magnoliopsida</taxon>
        <taxon>Ranunculales</taxon>
        <taxon>Circaeasteraceae</taxon>
        <taxon>Kingdonia</taxon>
    </lineage>
</organism>
<feature type="compositionally biased region" description="Polar residues" evidence="1">
    <location>
        <begin position="19"/>
        <end position="29"/>
    </location>
</feature>
<dbReference type="InterPro" id="IPR005500">
    <property type="entry name" value="DUF309"/>
</dbReference>
<evidence type="ECO:0000313" key="3">
    <source>
        <dbReference type="Proteomes" id="UP000541444"/>
    </source>
</evidence>
<dbReference type="OrthoDB" id="2020115at2759"/>
<name>A0A7J7MH57_9MAGN</name>
<sequence length="108" mass="12431">MRQCSCSTTEITIDAMTTSKPFGTNQMNPKDSHSWDSTNHRGAMMELGDGLCKLRKMRFESDSPFYEFKKEISASLDFIYQTQLELAACKSQLSYLAPIILHQRFQCY</sequence>
<dbReference type="PANTHER" id="PTHR34796:SF1">
    <property type="entry name" value="EXPRESSED PROTEIN"/>
    <property type="match status" value="1"/>
</dbReference>
<comment type="caution">
    <text evidence="2">The sequence shown here is derived from an EMBL/GenBank/DDBJ whole genome shotgun (WGS) entry which is preliminary data.</text>
</comment>
<evidence type="ECO:0000256" key="1">
    <source>
        <dbReference type="SAM" id="MobiDB-lite"/>
    </source>
</evidence>